<feature type="domain" description="NAD-dependent epimerase/dehydratase" evidence="2">
    <location>
        <begin position="4"/>
        <end position="223"/>
    </location>
</feature>
<gene>
    <name evidence="4" type="ORF">HXW94_17080</name>
</gene>
<dbReference type="Proteomes" id="UP000553343">
    <property type="component" value="Unassembled WGS sequence"/>
</dbReference>
<dbReference type="AlphaFoldDB" id="A0A850T6E6"/>
<dbReference type="RefSeq" id="WP_178368125.1">
    <property type="nucleotide sequence ID" value="NZ_JACADJ010000097.1"/>
</dbReference>
<dbReference type="InterPro" id="IPR036291">
    <property type="entry name" value="NAD(P)-bd_dom_sf"/>
</dbReference>
<evidence type="ECO:0000259" key="3">
    <source>
        <dbReference type="Pfam" id="PF08338"/>
    </source>
</evidence>
<dbReference type="Pfam" id="PF08338">
    <property type="entry name" value="DUF1731"/>
    <property type="match status" value="1"/>
</dbReference>
<dbReference type="InterPro" id="IPR010099">
    <property type="entry name" value="SDR39U1"/>
</dbReference>
<dbReference type="PANTHER" id="PTHR11092:SF0">
    <property type="entry name" value="EPIMERASE FAMILY PROTEIN SDR39U1"/>
    <property type="match status" value="1"/>
</dbReference>
<sequence>MKTVLITGASGFVGQTLAQEYLNAGWQVNGLGTSQNNPMADANDNFFWTSADTSLPGDWQDLVAQSDVIVNLAGRNIFKRWTKEYKQAIYNSRIQTTRNLVDAMPDNFGGQLLNASAVGAYGDRGETPLFETQPYGTGFLAQVCRDWEAQAQKAESKGATVAIMRFGVVLGPGGALAVMSRAFRMFAGGPLGSGNQWFPWIHLDDLVRGVFFLMEHNAQGIYNFTGSVPIRQKEFAKELGRVLHRPAFMPAPAFFIKLFMGQLGASFLCSQKALPAALETAGFRFKYNTVASALTQIFRS</sequence>
<dbReference type="PANTHER" id="PTHR11092">
    <property type="entry name" value="SUGAR NUCLEOTIDE EPIMERASE RELATED"/>
    <property type="match status" value="1"/>
</dbReference>
<accession>A0A850T6E6</accession>
<dbReference type="SUPFAM" id="SSF51735">
    <property type="entry name" value="NAD(P)-binding Rossmann-fold domains"/>
    <property type="match status" value="1"/>
</dbReference>
<dbReference type="PRINTS" id="PR00081">
    <property type="entry name" value="GDHRDH"/>
</dbReference>
<name>A0A850T6E6_9BACT</name>
<feature type="domain" description="DUF1731" evidence="3">
    <location>
        <begin position="251"/>
        <end position="297"/>
    </location>
</feature>
<dbReference type="InterPro" id="IPR002347">
    <property type="entry name" value="SDR_fam"/>
</dbReference>
<evidence type="ECO:0000259" key="2">
    <source>
        <dbReference type="Pfam" id="PF01370"/>
    </source>
</evidence>
<dbReference type="Gene3D" id="3.40.50.720">
    <property type="entry name" value="NAD(P)-binding Rossmann-like Domain"/>
    <property type="match status" value="1"/>
</dbReference>
<keyword evidence="5" id="KW-1185">Reference proteome</keyword>
<dbReference type="EMBL" id="JACADJ010000097">
    <property type="protein sequence ID" value="NWH06671.1"/>
    <property type="molecule type" value="Genomic_DNA"/>
</dbReference>
<proteinExistence type="inferred from homology"/>
<dbReference type="NCBIfam" id="TIGR01777">
    <property type="entry name" value="yfcH"/>
    <property type="match status" value="1"/>
</dbReference>
<dbReference type="InterPro" id="IPR001509">
    <property type="entry name" value="Epimerase_deHydtase"/>
</dbReference>
<reference evidence="4 5" key="1">
    <citation type="submission" date="2020-06" db="EMBL/GenBank/DDBJ databases">
        <title>High-quality draft genome of sulfate reducer Desulfobacter latus type strain AcrS2 isolated from marine sediment.</title>
        <authorList>
            <person name="Hoppe M."/>
            <person name="Larsen C.K."/>
            <person name="Marshall I.P.G."/>
            <person name="Schramm A."/>
            <person name="Marietou A.G."/>
        </authorList>
    </citation>
    <scope>NUCLEOTIDE SEQUENCE [LARGE SCALE GENOMIC DNA]</scope>
    <source>
        <strain evidence="4 5">AcRS2</strain>
    </source>
</reference>
<organism evidence="4 5">
    <name type="scientific">Desulfobacter latus</name>
    <dbReference type="NCBI Taxonomy" id="2292"/>
    <lineage>
        <taxon>Bacteria</taxon>
        <taxon>Pseudomonadati</taxon>
        <taxon>Thermodesulfobacteriota</taxon>
        <taxon>Desulfobacteria</taxon>
        <taxon>Desulfobacterales</taxon>
        <taxon>Desulfobacteraceae</taxon>
        <taxon>Desulfobacter</taxon>
    </lineage>
</organism>
<evidence type="ECO:0000313" key="5">
    <source>
        <dbReference type="Proteomes" id="UP000553343"/>
    </source>
</evidence>
<evidence type="ECO:0000313" key="4">
    <source>
        <dbReference type="EMBL" id="NWH06671.1"/>
    </source>
</evidence>
<comment type="similarity">
    <text evidence="1">Belongs to the NAD(P)-dependent epimerase/dehydratase family. SDR39U1 subfamily.</text>
</comment>
<comment type="caution">
    <text evidence="4">The sequence shown here is derived from an EMBL/GenBank/DDBJ whole genome shotgun (WGS) entry which is preliminary data.</text>
</comment>
<evidence type="ECO:0000256" key="1">
    <source>
        <dbReference type="ARBA" id="ARBA00009353"/>
    </source>
</evidence>
<protein>
    <submittedName>
        <fullName evidence="4">TIGR01777 family protein</fullName>
    </submittedName>
</protein>
<dbReference type="InterPro" id="IPR013549">
    <property type="entry name" value="DUF1731"/>
</dbReference>
<dbReference type="Pfam" id="PF01370">
    <property type="entry name" value="Epimerase"/>
    <property type="match status" value="1"/>
</dbReference>